<keyword evidence="5" id="KW-1185">Reference proteome</keyword>
<keyword evidence="2" id="KW-0645">Protease</keyword>
<dbReference type="InterPro" id="IPR001563">
    <property type="entry name" value="Peptidase_S10"/>
</dbReference>
<dbReference type="Proteomes" id="UP000070444">
    <property type="component" value="Unassembled WGS sequence"/>
</dbReference>
<dbReference type="OrthoDB" id="443318at2759"/>
<keyword evidence="4" id="KW-0378">Hydrolase</keyword>
<dbReference type="InterPro" id="IPR033124">
    <property type="entry name" value="Ser_caboxypep_his_AS"/>
</dbReference>
<proteinExistence type="inferred from homology"/>
<protein>
    <submittedName>
        <fullName evidence="4">Alpha/beta-hydrolase</fullName>
    </submittedName>
</protein>
<dbReference type="PROSITE" id="PS00560">
    <property type="entry name" value="CARBOXYPEPT_SER_HIS"/>
    <property type="match status" value="1"/>
</dbReference>
<dbReference type="Pfam" id="PF00450">
    <property type="entry name" value="Peptidase_S10"/>
    <property type="match status" value="1"/>
</dbReference>
<dbReference type="SUPFAM" id="SSF53474">
    <property type="entry name" value="alpha/beta-Hydrolases"/>
    <property type="match status" value="1"/>
</dbReference>
<gene>
    <name evidence="4" type="ORF">CONCODRAFT_59174</name>
</gene>
<sequence length="121" mass="13767">MDVFNKFSATGDVAISHQEEIVDLLQNNIRVLLYAGDADYLCNWKSVQAVAKDMDWTYKTQFNAAQTSSWCPTPHPSPLGDLTTYKNLSFLKIFNSGHYIPLDKPEVIYTVASNWVQDNLY</sequence>
<evidence type="ECO:0000256" key="1">
    <source>
        <dbReference type="ARBA" id="ARBA00009431"/>
    </source>
</evidence>
<name>A0A137P3M6_CONC2</name>
<dbReference type="STRING" id="796925.A0A137P3M6"/>
<dbReference type="GO" id="GO:0004185">
    <property type="term" value="F:serine-type carboxypeptidase activity"/>
    <property type="evidence" value="ECO:0007669"/>
    <property type="project" value="InterPro"/>
</dbReference>
<evidence type="ECO:0000256" key="3">
    <source>
        <dbReference type="ARBA" id="ARBA00023180"/>
    </source>
</evidence>
<accession>A0A137P3M6</accession>
<keyword evidence="2" id="KW-0121">Carboxypeptidase</keyword>
<dbReference type="InterPro" id="IPR029058">
    <property type="entry name" value="AB_hydrolase_fold"/>
</dbReference>
<reference evidence="4 5" key="1">
    <citation type="journal article" date="2015" name="Genome Biol. Evol.">
        <title>Phylogenomic analyses indicate that early fungi evolved digesting cell walls of algal ancestors of land plants.</title>
        <authorList>
            <person name="Chang Y."/>
            <person name="Wang S."/>
            <person name="Sekimoto S."/>
            <person name="Aerts A.L."/>
            <person name="Choi C."/>
            <person name="Clum A."/>
            <person name="LaButti K.M."/>
            <person name="Lindquist E.A."/>
            <person name="Yee Ngan C."/>
            <person name="Ohm R.A."/>
            <person name="Salamov A.A."/>
            <person name="Grigoriev I.V."/>
            <person name="Spatafora J.W."/>
            <person name="Berbee M.L."/>
        </authorList>
    </citation>
    <scope>NUCLEOTIDE SEQUENCE [LARGE SCALE GENOMIC DNA]</scope>
    <source>
        <strain evidence="4 5">NRRL 28638</strain>
    </source>
</reference>
<dbReference type="AlphaFoldDB" id="A0A137P3M6"/>
<evidence type="ECO:0000313" key="5">
    <source>
        <dbReference type="Proteomes" id="UP000070444"/>
    </source>
</evidence>
<comment type="similarity">
    <text evidence="1">Belongs to the peptidase S10 family.</text>
</comment>
<evidence type="ECO:0000256" key="2">
    <source>
        <dbReference type="ARBA" id="ARBA00022645"/>
    </source>
</evidence>
<evidence type="ECO:0000313" key="4">
    <source>
        <dbReference type="EMBL" id="KXN69598.1"/>
    </source>
</evidence>
<dbReference type="Gene3D" id="3.40.50.1820">
    <property type="entry name" value="alpha/beta hydrolase"/>
    <property type="match status" value="1"/>
</dbReference>
<dbReference type="EMBL" id="KQ964529">
    <property type="protein sequence ID" value="KXN69598.1"/>
    <property type="molecule type" value="Genomic_DNA"/>
</dbReference>
<keyword evidence="3" id="KW-0325">Glycoprotein</keyword>
<dbReference type="GO" id="GO:0006508">
    <property type="term" value="P:proteolysis"/>
    <property type="evidence" value="ECO:0007669"/>
    <property type="project" value="InterPro"/>
</dbReference>
<organism evidence="4 5">
    <name type="scientific">Conidiobolus coronatus (strain ATCC 28846 / CBS 209.66 / NRRL 28638)</name>
    <name type="common">Delacroixia coronata</name>
    <dbReference type="NCBI Taxonomy" id="796925"/>
    <lineage>
        <taxon>Eukaryota</taxon>
        <taxon>Fungi</taxon>
        <taxon>Fungi incertae sedis</taxon>
        <taxon>Zoopagomycota</taxon>
        <taxon>Entomophthoromycotina</taxon>
        <taxon>Entomophthoromycetes</taxon>
        <taxon>Entomophthorales</taxon>
        <taxon>Ancylistaceae</taxon>
        <taxon>Conidiobolus</taxon>
    </lineage>
</organism>